<gene>
    <name evidence="1" type="ORF">H1P_110066</name>
</gene>
<organism evidence="1 2">
    <name type="scientific">Hyella patelloides LEGE 07179</name>
    <dbReference type="NCBI Taxonomy" id="945734"/>
    <lineage>
        <taxon>Bacteria</taxon>
        <taxon>Bacillati</taxon>
        <taxon>Cyanobacteriota</taxon>
        <taxon>Cyanophyceae</taxon>
        <taxon>Pleurocapsales</taxon>
        <taxon>Hyellaceae</taxon>
        <taxon>Hyella</taxon>
    </lineage>
</organism>
<reference evidence="1 2" key="1">
    <citation type="submission" date="2019-01" db="EMBL/GenBank/DDBJ databases">
        <authorList>
            <person name="Brito A."/>
        </authorList>
    </citation>
    <scope>NUCLEOTIDE SEQUENCE [LARGE SCALE GENOMIC DNA]</scope>
    <source>
        <strain evidence="1">1</strain>
    </source>
</reference>
<proteinExistence type="predicted"/>
<sequence>MRLESLYRQEPLSAASQLKDLIAETVELVELHLPEIDTSPVRRTLNRQQHIWKPVREEKA</sequence>
<accession>A0A563VJH4</accession>
<evidence type="ECO:0000313" key="1">
    <source>
        <dbReference type="EMBL" id="VEP11616.1"/>
    </source>
</evidence>
<dbReference type="RefSeq" id="WP_186375803.1">
    <property type="nucleotide sequence ID" value="NZ_LR213774.1"/>
</dbReference>
<dbReference type="Proteomes" id="UP000320055">
    <property type="component" value="Unassembled WGS sequence"/>
</dbReference>
<name>A0A563VJH4_9CYAN</name>
<evidence type="ECO:0000313" key="2">
    <source>
        <dbReference type="Proteomes" id="UP000320055"/>
    </source>
</evidence>
<dbReference type="AlphaFoldDB" id="A0A563VJH4"/>
<keyword evidence="2" id="KW-1185">Reference proteome</keyword>
<dbReference type="EMBL" id="CAACVJ010000013">
    <property type="protein sequence ID" value="VEP11616.1"/>
    <property type="molecule type" value="Genomic_DNA"/>
</dbReference>
<protein>
    <submittedName>
        <fullName evidence="1">Uncharacterized protein</fullName>
    </submittedName>
</protein>